<dbReference type="Pfam" id="PF00391">
    <property type="entry name" value="PEP-utilizers"/>
    <property type="match status" value="1"/>
</dbReference>
<reference evidence="2 3" key="1">
    <citation type="journal article" date="2019" name="Int. J. Syst. Evol. Microbiol.">
        <title>The Global Catalogue of Microorganisms (GCM) 10K type strain sequencing project: providing services to taxonomists for standard genome sequencing and annotation.</title>
        <authorList>
            <consortium name="The Broad Institute Genomics Platform"/>
            <consortium name="The Broad Institute Genome Sequencing Center for Infectious Disease"/>
            <person name="Wu L."/>
            <person name="Ma J."/>
        </authorList>
    </citation>
    <scope>NUCLEOTIDE SEQUENCE [LARGE SCALE GENOMIC DNA]</scope>
    <source>
        <strain evidence="2 3">JCM 10671</strain>
    </source>
</reference>
<evidence type="ECO:0000313" key="3">
    <source>
        <dbReference type="Proteomes" id="UP001500957"/>
    </source>
</evidence>
<evidence type="ECO:0000313" key="2">
    <source>
        <dbReference type="EMBL" id="GAA0609110.1"/>
    </source>
</evidence>
<dbReference type="Proteomes" id="UP001500957">
    <property type="component" value="Unassembled WGS sequence"/>
</dbReference>
<gene>
    <name evidence="2" type="ORF">GCM10009547_08950</name>
</gene>
<organism evidence="2 3">
    <name type="scientific">Sporichthya brevicatena</name>
    <dbReference type="NCBI Taxonomy" id="171442"/>
    <lineage>
        <taxon>Bacteria</taxon>
        <taxon>Bacillati</taxon>
        <taxon>Actinomycetota</taxon>
        <taxon>Actinomycetes</taxon>
        <taxon>Sporichthyales</taxon>
        <taxon>Sporichthyaceae</taxon>
        <taxon>Sporichthya</taxon>
    </lineage>
</organism>
<dbReference type="InterPro" id="IPR008279">
    <property type="entry name" value="PEP-util_enz_mobile_dom"/>
</dbReference>
<feature type="domain" description="PEP-utilising enzyme mobile" evidence="1">
    <location>
        <begin position="504"/>
        <end position="574"/>
    </location>
</feature>
<dbReference type="InterPro" id="IPR036637">
    <property type="entry name" value="Phosphohistidine_dom_sf"/>
</dbReference>
<dbReference type="EMBL" id="BAAAHE010000007">
    <property type="protein sequence ID" value="GAA0609110.1"/>
    <property type="molecule type" value="Genomic_DNA"/>
</dbReference>
<protein>
    <recommendedName>
        <fullName evidence="1">PEP-utilising enzyme mobile domain-containing protein</fullName>
    </recommendedName>
</protein>
<evidence type="ECO:0000259" key="1">
    <source>
        <dbReference type="Pfam" id="PF00391"/>
    </source>
</evidence>
<dbReference type="Gene3D" id="3.50.30.10">
    <property type="entry name" value="Phosphohistidine domain"/>
    <property type="match status" value="1"/>
</dbReference>
<proteinExistence type="predicted"/>
<dbReference type="PANTHER" id="PTHR43615:SF1">
    <property type="entry name" value="PPDK_N DOMAIN-CONTAINING PROTEIN"/>
    <property type="match status" value="1"/>
</dbReference>
<comment type="caution">
    <text evidence="2">The sequence shown here is derived from an EMBL/GenBank/DDBJ whole genome shotgun (WGS) entry which is preliminary data.</text>
</comment>
<sequence length="579" mass="63161">MVDIAPPWVVDSPLSTRFPVYTRANAGEVTPSVATPLFWSQIGGPPAEQVWKRVLADFGAFDLDEFRDDAIDIQGMLHGYVYLNLSNLRVFGARMPGASPELMDRTYLGERSDVPPYEPHPDDAKPEYTERILATVNRVFATEHRGDLVELAAETERSRAARPDYTTLSDADLVALQRERMQQYKPFLYAHLMLVYEGSLVTGLLETTLAPLGDPTLVARVLTGLGNIASAAPSAALWRLSRLVTGSPALTAAFDAGLDGVLDRIAALDEPAAAEFRAGWDQFLHDFGSRSAMEWEAMPQTWETHPQIPLGLLERMRLQPDDRDPEAQSRRLAAEREALTADLRAQLADQPEAVGSLDLALRLSGVFMPARELSKSNLIRVLHEARLPMRALAQRYVAADLLQRPEDITMLREDELDAFVADPASTVPTIRERWEWHAALSEREPPYIVMAGEVPPVTSWPLRSEPNVAPARSGDALTGLPACPGVATGRARIISDPADARDLEPGEILVAPMTDPGWTPLFTSAEAVVVDIGSTMSHAAIVSRELGIPCVLGVQHASVRIPNGALLTVDGTAGIVTVH</sequence>
<dbReference type="InterPro" id="IPR051549">
    <property type="entry name" value="PEP_Utilizing_Enz"/>
</dbReference>
<accession>A0ABN1GDD9</accession>
<name>A0ABN1GDD9_9ACTN</name>
<dbReference type="SUPFAM" id="SSF52009">
    <property type="entry name" value="Phosphohistidine domain"/>
    <property type="match status" value="1"/>
</dbReference>
<dbReference type="RefSeq" id="WP_344602040.1">
    <property type="nucleotide sequence ID" value="NZ_BAAAHE010000007.1"/>
</dbReference>
<dbReference type="PANTHER" id="PTHR43615">
    <property type="entry name" value="PHOSPHOENOLPYRUVATE SYNTHASE-RELATED"/>
    <property type="match status" value="1"/>
</dbReference>
<keyword evidence="3" id="KW-1185">Reference proteome</keyword>